<gene>
    <name evidence="8" type="ORF">F8A88_04670</name>
</gene>
<feature type="domain" description="DUF2179" evidence="7">
    <location>
        <begin position="236"/>
        <end position="289"/>
    </location>
</feature>
<keyword evidence="2" id="KW-1003">Cell membrane</keyword>
<dbReference type="Gene3D" id="3.30.70.120">
    <property type="match status" value="1"/>
</dbReference>
<evidence type="ECO:0000256" key="4">
    <source>
        <dbReference type="ARBA" id="ARBA00022989"/>
    </source>
</evidence>
<protein>
    <submittedName>
        <fullName evidence="8">YitT family protein</fullName>
    </submittedName>
</protein>
<keyword evidence="9" id="KW-1185">Reference proteome</keyword>
<dbReference type="PIRSF" id="PIRSF006483">
    <property type="entry name" value="Membrane_protein_YitT"/>
    <property type="match status" value="1"/>
</dbReference>
<dbReference type="GO" id="GO:0005886">
    <property type="term" value="C:plasma membrane"/>
    <property type="evidence" value="ECO:0007669"/>
    <property type="project" value="UniProtKB-SubCell"/>
</dbReference>
<dbReference type="AlphaFoldDB" id="A0A6N6N6L4"/>
<dbReference type="InterPro" id="IPR051461">
    <property type="entry name" value="UPF0750_membrane"/>
</dbReference>
<accession>A0A6N6N6L4</accession>
<keyword evidence="3 6" id="KW-0812">Transmembrane</keyword>
<feature type="transmembrane region" description="Helical" evidence="6">
    <location>
        <begin position="48"/>
        <end position="66"/>
    </location>
</feature>
<feature type="transmembrane region" description="Helical" evidence="6">
    <location>
        <begin position="164"/>
        <end position="183"/>
    </location>
</feature>
<reference evidence="8 9" key="1">
    <citation type="journal article" date="2017" name="Int. J. Syst. Evol. Microbiol.">
        <title>Desulfovibrio senegalensis sp. nov., a mesophilic sulfate reducer isolated from marine sediment.</title>
        <authorList>
            <person name="Thioye A."/>
            <person name="Gam Z.B.A."/>
            <person name="Mbengue M."/>
            <person name="Cayol J.L."/>
            <person name="Joseph-Bartoli M."/>
            <person name="Toure-Kane C."/>
            <person name="Labat M."/>
        </authorList>
    </citation>
    <scope>NUCLEOTIDE SEQUENCE [LARGE SCALE GENOMIC DNA]</scope>
    <source>
        <strain evidence="8 9">DSM 101509</strain>
    </source>
</reference>
<dbReference type="InterPro" id="IPR003740">
    <property type="entry name" value="YitT"/>
</dbReference>
<feature type="transmembrane region" description="Helical" evidence="6">
    <location>
        <begin position="95"/>
        <end position="112"/>
    </location>
</feature>
<sequence length="298" mass="33621">MSGTSRSELGKGPQFRLDFSYSVWWNLLLITTGTFIVCIGIKNFAIPHGFIPAGVFGLASLTYYMTDMFSPGWINLFLNIPLFVFAWFKVSKRFFFYSAYATATTTLFYQWINFNFAVQNELYAAIASGIVTGFGAGVVLRSLGSNGGLDVIAVFLFQRFNLGIGRVYLGFNAVLFCLGMYFFELDLVIASLIMISITSIVVEQTLSLFNQRKTVFIISRNAEEISNDILYQLKQSATFLKGFGAFSREERNVLMTVVNNVQLKKLEEITFTHDENALFIVENTFSVLGSSFSRRKIY</sequence>
<evidence type="ECO:0000256" key="5">
    <source>
        <dbReference type="ARBA" id="ARBA00023136"/>
    </source>
</evidence>
<organism evidence="8 9">
    <name type="scientific">Pseudodesulfovibrio senegalensis</name>
    <dbReference type="NCBI Taxonomy" id="1721087"/>
    <lineage>
        <taxon>Bacteria</taxon>
        <taxon>Pseudomonadati</taxon>
        <taxon>Thermodesulfobacteriota</taxon>
        <taxon>Desulfovibrionia</taxon>
        <taxon>Desulfovibrionales</taxon>
        <taxon>Desulfovibrionaceae</taxon>
    </lineage>
</organism>
<evidence type="ECO:0000256" key="3">
    <source>
        <dbReference type="ARBA" id="ARBA00022692"/>
    </source>
</evidence>
<keyword evidence="4 6" id="KW-1133">Transmembrane helix</keyword>
<evidence type="ECO:0000256" key="2">
    <source>
        <dbReference type="ARBA" id="ARBA00022475"/>
    </source>
</evidence>
<evidence type="ECO:0000313" key="8">
    <source>
        <dbReference type="EMBL" id="KAB1443543.1"/>
    </source>
</evidence>
<dbReference type="Proteomes" id="UP000438699">
    <property type="component" value="Unassembled WGS sequence"/>
</dbReference>
<keyword evidence="5 6" id="KW-0472">Membrane</keyword>
<name>A0A6N6N6L4_9BACT</name>
<comment type="subcellular location">
    <subcellularLocation>
        <location evidence="1">Cell membrane</location>
        <topology evidence="1">Multi-pass membrane protein</topology>
    </subcellularLocation>
</comment>
<evidence type="ECO:0000313" key="9">
    <source>
        <dbReference type="Proteomes" id="UP000438699"/>
    </source>
</evidence>
<dbReference type="Pfam" id="PF02588">
    <property type="entry name" value="YitT_membrane"/>
    <property type="match status" value="1"/>
</dbReference>
<dbReference type="PANTHER" id="PTHR33545">
    <property type="entry name" value="UPF0750 MEMBRANE PROTEIN YITT-RELATED"/>
    <property type="match status" value="1"/>
</dbReference>
<dbReference type="PANTHER" id="PTHR33545:SF5">
    <property type="entry name" value="UPF0750 MEMBRANE PROTEIN YITT"/>
    <property type="match status" value="1"/>
</dbReference>
<feature type="transmembrane region" description="Helical" evidence="6">
    <location>
        <begin position="189"/>
        <end position="209"/>
    </location>
</feature>
<dbReference type="EMBL" id="WAIE01000001">
    <property type="protein sequence ID" value="KAB1443543.1"/>
    <property type="molecule type" value="Genomic_DNA"/>
</dbReference>
<dbReference type="InterPro" id="IPR015867">
    <property type="entry name" value="N-reg_PII/ATP_PRibTrfase_C"/>
</dbReference>
<dbReference type="RefSeq" id="WP_151149915.1">
    <property type="nucleotide sequence ID" value="NZ_WAIE01000001.1"/>
</dbReference>
<dbReference type="CDD" id="cd16380">
    <property type="entry name" value="YitT_C"/>
    <property type="match status" value="1"/>
</dbReference>
<feature type="transmembrane region" description="Helical" evidence="6">
    <location>
        <begin position="124"/>
        <end position="143"/>
    </location>
</feature>
<evidence type="ECO:0000256" key="1">
    <source>
        <dbReference type="ARBA" id="ARBA00004651"/>
    </source>
</evidence>
<dbReference type="Pfam" id="PF10035">
    <property type="entry name" value="DUF2179"/>
    <property type="match status" value="1"/>
</dbReference>
<proteinExistence type="predicted"/>
<dbReference type="InterPro" id="IPR019264">
    <property type="entry name" value="DUF2179"/>
</dbReference>
<evidence type="ECO:0000256" key="6">
    <source>
        <dbReference type="SAM" id="Phobius"/>
    </source>
</evidence>
<evidence type="ECO:0000259" key="7">
    <source>
        <dbReference type="Pfam" id="PF10035"/>
    </source>
</evidence>
<comment type="caution">
    <text evidence="8">The sequence shown here is derived from an EMBL/GenBank/DDBJ whole genome shotgun (WGS) entry which is preliminary data.</text>
</comment>
<dbReference type="OrthoDB" id="5401948at2"/>
<feature type="transmembrane region" description="Helical" evidence="6">
    <location>
        <begin position="72"/>
        <end position="88"/>
    </location>
</feature>
<feature type="transmembrane region" description="Helical" evidence="6">
    <location>
        <begin position="23"/>
        <end position="41"/>
    </location>
</feature>